<reference evidence="1 2" key="1">
    <citation type="submission" date="2013-09" db="EMBL/GenBank/DDBJ databases">
        <authorList>
            <person name="Zeng Z."/>
            <person name="Chen C."/>
        </authorList>
    </citation>
    <scope>NUCLEOTIDE SEQUENCE [LARGE SCALE GENOMIC DNA]</scope>
    <source>
        <strain evidence="1 2">GH29-5</strain>
    </source>
</reference>
<evidence type="ECO:0000313" key="2">
    <source>
        <dbReference type="Proteomes" id="UP000030121"/>
    </source>
</evidence>
<dbReference type="RefSeq" id="WP_026980337.1">
    <property type="nucleotide sequence ID" value="NZ_AUCZ01000008.1"/>
</dbReference>
<gene>
    <name evidence="1" type="ORF">Q764_05870</name>
</gene>
<comment type="caution">
    <text evidence="1">The sequence shown here is derived from an EMBL/GenBank/DDBJ whole genome shotgun (WGS) entry which is preliminary data.</text>
</comment>
<dbReference type="AlphaFoldDB" id="A0A0A2MDR3"/>
<accession>A0A0A2MDR3</accession>
<protein>
    <recommendedName>
        <fullName evidence="3">Tetratricopeptide repeat protein</fullName>
    </recommendedName>
</protein>
<name>A0A0A2MDR3_9FLAO</name>
<evidence type="ECO:0000313" key="1">
    <source>
        <dbReference type="EMBL" id="KGO89721.1"/>
    </source>
</evidence>
<dbReference type="OrthoDB" id="6658821at2"/>
<sequence length="136" mass="15744">MDMFDKAEDFFDKGDFLASFNHFKSITENDKFDNLEKADAFNMMGVIILFDPMIDIEDETGLKYFRKALELDDENVGALLNVIENFGLSVNNHKDVILFDFAIGQLKKINYDFNEDEKNTISDKEKYKKFILDGNG</sequence>
<proteinExistence type="predicted"/>
<dbReference type="SUPFAM" id="SSF81901">
    <property type="entry name" value="HCP-like"/>
    <property type="match status" value="1"/>
</dbReference>
<dbReference type="EMBL" id="JRLW01000005">
    <property type="protein sequence ID" value="KGO89721.1"/>
    <property type="molecule type" value="Genomic_DNA"/>
</dbReference>
<evidence type="ECO:0008006" key="3">
    <source>
        <dbReference type="Google" id="ProtNLM"/>
    </source>
</evidence>
<dbReference type="Proteomes" id="UP000030121">
    <property type="component" value="Unassembled WGS sequence"/>
</dbReference>
<dbReference type="STRING" id="1121899.GCA_000430025_01903"/>
<organism evidence="1 2">
    <name type="scientific">Flavobacterium suncheonense GH29-5 = DSM 17707</name>
    <dbReference type="NCBI Taxonomy" id="1121899"/>
    <lineage>
        <taxon>Bacteria</taxon>
        <taxon>Pseudomonadati</taxon>
        <taxon>Bacteroidota</taxon>
        <taxon>Flavobacteriia</taxon>
        <taxon>Flavobacteriales</taxon>
        <taxon>Flavobacteriaceae</taxon>
        <taxon>Flavobacterium</taxon>
    </lineage>
</organism>
<keyword evidence="2" id="KW-1185">Reference proteome</keyword>